<keyword evidence="7" id="KW-1185">Reference proteome</keyword>
<dbReference type="KEGG" id="rst:ATY39_14860"/>
<evidence type="ECO:0000313" key="7">
    <source>
        <dbReference type="Proteomes" id="UP000076021"/>
    </source>
</evidence>
<dbReference type="Proteomes" id="UP000076021">
    <property type="component" value="Chromosome"/>
</dbReference>
<evidence type="ECO:0000256" key="2">
    <source>
        <dbReference type="ARBA" id="ARBA00022448"/>
    </source>
</evidence>
<reference evidence="6 7" key="1">
    <citation type="journal article" date="2016" name="Genome Announc.">
        <title>Whole-Genome Sequence of Rummeliibacillus stabekisii Strain PP9 Isolated from Antarctic Soil.</title>
        <authorList>
            <person name="da Mota F.F."/>
            <person name="Vollu R.E."/>
            <person name="Jurelevicius D."/>
            <person name="Seldin L."/>
        </authorList>
    </citation>
    <scope>NUCLEOTIDE SEQUENCE [LARGE SCALE GENOMIC DNA]</scope>
    <source>
        <strain evidence="6 7">PP9</strain>
    </source>
</reference>
<dbReference type="GO" id="GO:0005524">
    <property type="term" value="F:ATP binding"/>
    <property type="evidence" value="ECO:0007669"/>
    <property type="project" value="UniProtKB-KW"/>
</dbReference>
<evidence type="ECO:0000256" key="4">
    <source>
        <dbReference type="ARBA" id="ARBA00022840"/>
    </source>
</evidence>
<name>A0A143HGF7_9BACL</name>
<dbReference type="RefSeq" id="WP_066791103.1">
    <property type="nucleotide sequence ID" value="NZ_CP014806.1"/>
</dbReference>
<evidence type="ECO:0000256" key="1">
    <source>
        <dbReference type="ARBA" id="ARBA00005417"/>
    </source>
</evidence>
<keyword evidence="2" id="KW-0813">Transport</keyword>
<evidence type="ECO:0000256" key="3">
    <source>
        <dbReference type="ARBA" id="ARBA00022741"/>
    </source>
</evidence>
<dbReference type="EMBL" id="CP014806">
    <property type="protein sequence ID" value="AMX00581.1"/>
    <property type="molecule type" value="Genomic_DNA"/>
</dbReference>
<organism evidence="6 7">
    <name type="scientific">Rummeliibacillus stabekisii</name>
    <dbReference type="NCBI Taxonomy" id="241244"/>
    <lineage>
        <taxon>Bacteria</taxon>
        <taxon>Bacillati</taxon>
        <taxon>Bacillota</taxon>
        <taxon>Bacilli</taxon>
        <taxon>Bacillales</taxon>
        <taxon>Caryophanaceae</taxon>
        <taxon>Rummeliibacillus</taxon>
    </lineage>
</organism>
<gene>
    <name evidence="6" type="ORF">ATY39_14860</name>
</gene>
<sequence length="294" mass="33081">MIRIEHLTKVFSGEKVVNDLSFVLKAGTSTALIGPNGAGKTTTLSMLTGLLKPTNGSIRMNDTQDIRKEIGFLPQYPNFYPWLTALEFTEMTGKLNGVPSRDAKKQAERVLDFVGLTNDRLKKTSTFSGGMKQRLGIAQAIVHKPKLLILDEPVSALDPVGRREVINLLKQLQQHSTILYSTHILNDAEEMTDQLLFLKKGKLVEQGSLKDIRTKFDSFRYKIQFTSKEEASLFATQSQLPTTVEESYAFIEIKDGYPTMQELMSQLIVMPFSILKVERVTMTLEEIFMKVVGQ</sequence>
<proteinExistence type="inferred from homology"/>
<dbReference type="AlphaFoldDB" id="A0A143HGF7"/>
<feature type="domain" description="ABC transporter" evidence="5">
    <location>
        <begin position="2"/>
        <end position="225"/>
    </location>
</feature>
<dbReference type="Gene3D" id="3.40.50.300">
    <property type="entry name" value="P-loop containing nucleotide triphosphate hydrolases"/>
    <property type="match status" value="1"/>
</dbReference>
<keyword evidence="4 6" id="KW-0067">ATP-binding</keyword>
<dbReference type="InterPro" id="IPR025302">
    <property type="entry name" value="DrrA1/2-like_C"/>
</dbReference>
<dbReference type="GO" id="GO:0016887">
    <property type="term" value="F:ATP hydrolysis activity"/>
    <property type="evidence" value="ECO:0007669"/>
    <property type="project" value="InterPro"/>
</dbReference>
<dbReference type="PROSITE" id="PS50893">
    <property type="entry name" value="ABC_TRANSPORTER_2"/>
    <property type="match status" value="1"/>
</dbReference>
<protein>
    <submittedName>
        <fullName evidence="6">ABC transporter ATP-binding protein</fullName>
    </submittedName>
</protein>
<dbReference type="InterPro" id="IPR003593">
    <property type="entry name" value="AAA+_ATPase"/>
</dbReference>
<dbReference type="InterPro" id="IPR027417">
    <property type="entry name" value="P-loop_NTPase"/>
</dbReference>
<dbReference type="Pfam" id="PF00005">
    <property type="entry name" value="ABC_tran"/>
    <property type="match status" value="1"/>
</dbReference>
<evidence type="ECO:0000313" key="6">
    <source>
        <dbReference type="EMBL" id="AMX00581.1"/>
    </source>
</evidence>
<reference evidence="7" key="2">
    <citation type="submission" date="2016-03" db="EMBL/GenBank/DDBJ databases">
        <authorList>
            <person name="Ploux O."/>
        </authorList>
    </citation>
    <scope>NUCLEOTIDE SEQUENCE [LARGE SCALE GENOMIC DNA]</scope>
    <source>
        <strain evidence="7">PP9</strain>
    </source>
</reference>
<dbReference type="OrthoDB" id="9804819at2"/>
<comment type="similarity">
    <text evidence="1">Belongs to the ABC transporter superfamily.</text>
</comment>
<dbReference type="InterPro" id="IPR017871">
    <property type="entry name" value="ABC_transporter-like_CS"/>
</dbReference>
<dbReference type="PROSITE" id="PS00211">
    <property type="entry name" value="ABC_TRANSPORTER_1"/>
    <property type="match status" value="1"/>
</dbReference>
<dbReference type="PANTHER" id="PTHR43335:SF11">
    <property type="entry name" value="ABC TRANSPORTER RELATED"/>
    <property type="match status" value="1"/>
</dbReference>
<accession>A0A143HGF7</accession>
<dbReference type="Pfam" id="PF13732">
    <property type="entry name" value="DrrA1-3_C"/>
    <property type="match status" value="1"/>
</dbReference>
<dbReference type="STRING" id="241244.ATY39_14860"/>
<dbReference type="SMART" id="SM00382">
    <property type="entry name" value="AAA"/>
    <property type="match status" value="1"/>
</dbReference>
<keyword evidence="3" id="KW-0547">Nucleotide-binding</keyword>
<dbReference type="SUPFAM" id="SSF52540">
    <property type="entry name" value="P-loop containing nucleoside triphosphate hydrolases"/>
    <property type="match status" value="1"/>
</dbReference>
<evidence type="ECO:0000259" key="5">
    <source>
        <dbReference type="PROSITE" id="PS50893"/>
    </source>
</evidence>
<dbReference type="PANTHER" id="PTHR43335">
    <property type="entry name" value="ABC TRANSPORTER, ATP-BINDING PROTEIN"/>
    <property type="match status" value="1"/>
</dbReference>
<dbReference type="InterPro" id="IPR003439">
    <property type="entry name" value="ABC_transporter-like_ATP-bd"/>
</dbReference>